<feature type="binding site" evidence="9">
    <location>
        <position position="122"/>
    </location>
    <ligand>
        <name>ATP</name>
        <dbReference type="ChEBI" id="CHEBI:30616"/>
    </ligand>
</feature>
<dbReference type="Gene3D" id="3.40.50.620">
    <property type="entry name" value="HUPs"/>
    <property type="match status" value="1"/>
</dbReference>
<proteinExistence type="inferred from homology"/>
<keyword evidence="5 9" id="KW-0436">Ligase</keyword>
<dbReference type="Pfam" id="PF20979">
    <property type="entry name" value="Arginosuc_syn_C"/>
    <property type="match status" value="1"/>
</dbReference>
<comment type="subcellular location">
    <subcellularLocation>
        <location evidence="9">Cytoplasm</location>
    </subcellularLocation>
</comment>
<dbReference type="InterPro" id="IPR014729">
    <property type="entry name" value="Rossmann-like_a/b/a_fold"/>
</dbReference>
<keyword evidence="4 9" id="KW-0055">Arginine biosynthesis</keyword>
<organism evidence="12 13">
    <name type="scientific">Candidatus Pantoea edessiphila</name>
    <dbReference type="NCBI Taxonomy" id="2044610"/>
    <lineage>
        <taxon>Bacteria</taxon>
        <taxon>Pseudomonadati</taxon>
        <taxon>Pseudomonadota</taxon>
        <taxon>Gammaproteobacteria</taxon>
        <taxon>Enterobacterales</taxon>
        <taxon>Erwiniaceae</taxon>
        <taxon>Pantoea</taxon>
    </lineage>
</organism>
<feature type="binding site" evidence="9">
    <location>
        <position position="124"/>
    </location>
    <ligand>
        <name>L-aspartate</name>
        <dbReference type="ChEBI" id="CHEBI:29991"/>
    </ligand>
</feature>
<evidence type="ECO:0000256" key="3">
    <source>
        <dbReference type="ARBA" id="ARBA00012286"/>
    </source>
</evidence>
<dbReference type="InterPro" id="IPR048267">
    <property type="entry name" value="Arginosuc_syn_N"/>
</dbReference>
<dbReference type="InterPro" id="IPR018223">
    <property type="entry name" value="Arginosuc_synth_CS"/>
</dbReference>
<evidence type="ECO:0000313" key="12">
    <source>
        <dbReference type="EMBL" id="PPI86923.1"/>
    </source>
</evidence>
<feature type="binding site" evidence="9">
    <location>
        <position position="128"/>
    </location>
    <ligand>
        <name>L-citrulline</name>
        <dbReference type="ChEBI" id="CHEBI:57743"/>
    </ligand>
</feature>
<dbReference type="InterPro" id="IPR001518">
    <property type="entry name" value="Arginosuc_synth"/>
</dbReference>
<evidence type="ECO:0000256" key="2">
    <source>
        <dbReference type="ARBA" id="ARBA00011881"/>
    </source>
</evidence>
<feature type="binding site" evidence="9">
    <location>
        <position position="181"/>
    </location>
    <ligand>
        <name>L-citrulline</name>
        <dbReference type="ChEBI" id="CHEBI:57743"/>
    </ligand>
</feature>
<dbReference type="Pfam" id="PF00764">
    <property type="entry name" value="Arginosuc_synth"/>
    <property type="match status" value="1"/>
</dbReference>
<keyword evidence="7 9" id="KW-0547">Nucleotide-binding</keyword>
<gene>
    <name evidence="9" type="primary">argG</name>
    <name evidence="12" type="ORF">CRV10_01575</name>
</gene>
<dbReference type="EMBL" id="PDKU01000001">
    <property type="protein sequence ID" value="PPI86923.1"/>
    <property type="molecule type" value="Genomic_DNA"/>
</dbReference>
<keyword evidence="9" id="KW-0963">Cytoplasm</keyword>
<dbReference type="NCBIfam" id="NF001770">
    <property type="entry name" value="PRK00509.1"/>
    <property type="match status" value="1"/>
</dbReference>
<comment type="similarity">
    <text evidence="9">Belongs to the argininosuccinate synthase family. Type 1 subfamily.</text>
</comment>
<name>A0A2P5SX87_9GAMM</name>
<evidence type="ECO:0000256" key="7">
    <source>
        <dbReference type="ARBA" id="ARBA00022741"/>
    </source>
</evidence>
<dbReference type="GO" id="GO:0005524">
    <property type="term" value="F:ATP binding"/>
    <property type="evidence" value="ECO:0007669"/>
    <property type="project" value="UniProtKB-UniRule"/>
</dbReference>
<evidence type="ECO:0000256" key="1">
    <source>
        <dbReference type="ARBA" id="ARBA00004967"/>
    </source>
</evidence>
<dbReference type="InterPro" id="IPR024074">
    <property type="entry name" value="AS_cat/multimer_dom_body"/>
</dbReference>
<dbReference type="NCBIfam" id="TIGR00032">
    <property type="entry name" value="argG"/>
    <property type="match status" value="1"/>
</dbReference>
<evidence type="ECO:0000313" key="13">
    <source>
        <dbReference type="Proteomes" id="UP000296144"/>
    </source>
</evidence>
<dbReference type="FunFam" id="3.40.50.620:FF:000019">
    <property type="entry name" value="Argininosuccinate synthase"/>
    <property type="match status" value="1"/>
</dbReference>
<dbReference type="UniPathway" id="UPA00068">
    <property type="reaction ID" value="UER00113"/>
</dbReference>
<dbReference type="SUPFAM" id="SSF69864">
    <property type="entry name" value="Argininosuccinate synthetase, C-terminal domain"/>
    <property type="match status" value="1"/>
</dbReference>
<comment type="pathway">
    <text evidence="1 9">Amino-acid biosynthesis; L-arginine biosynthesis; L-arginine from L-ornithine and carbamoyl phosphate: step 2/3.</text>
</comment>
<dbReference type="InterPro" id="IPR023434">
    <property type="entry name" value="Arginosuc_synth_type_1_subfam"/>
</dbReference>
<dbReference type="GO" id="GO:0004055">
    <property type="term" value="F:argininosuccinate synthase activity"/>
    <property type="evidence" value="ECO:0007669"/>
    <property type="project" value="UniProtKB-UniRule"/>
</dbReference>
<keyword evidence="6 9" id="KW-0028">Amino-acid biosynthesis</keyword>
<accession>A0A2P5SX87</accession>
<dbReference type="Proteomes" id="UP000296144">
    <property type="component" value="Unassembled WGS sequence"/>
</dbReference>
<dbReference type="CDD" id="cd01999">
    <property type="entry name" value="ASS"/>
    <property type="match status" value="1"/>
</dbReference>
<dbReference type="PANTHER" id="PTHR11587">
    <property type="entry name" value="ARGININOSUCCINATE SYNTHASE"/>
    <property type="match status" value="1"/>
</dbReference>
<evidence type="ECO:0000256" key="4">
    <source>
        <dbReference type="ARBA" id="ARBA00022571"/>
    </source>
</evidence>
<reference evidence="12 13" key="1">
    <citation type="journal article" date="2018" name="Genome Biol. Evol.">
        <title>Cladogenesis and Genomic Streamlining in Extracellular Endosymbionts of Tropical Stink Bugs.</title>
        <authorList>
            <person name="Otero-Bravo A."/>
            <person name="Goffredi S."/>
            <person name="Sabree Z.L."/>
        </authorList>
    </citation>
    <scope>NUCLEOTIDE SEQUENCE [LARGE SCALE GENOMIC DNA]</scope>
    <source>
        <strain evidence="12 13">SoEL</strain>
    </source>
</reference>
<feature type="binding site" evidence="9">
    <location>
        <position position="129"/>
    </location>
    <ligand>
        <name>L-aspartate</name>
        <dbReference type="ChEBI" id="CHEBI:29991"/>
    </ligand>
</feature>
<comment type="subunit">
    <text evidence="2 9">Homotetramer.</text>
</comment>
<dbReference type="PROSITE" id="PS00564">
    <property type="entry name" value="ARGININOSUCCIN_SYN_1"/>
    <property type="match status" value="1"/>
</dbReference>
<evidence type="ECO:0000256" key="6">
    <source>
        <dbReference type="ARBA" id="ARBA00022605"/>
    </source>
</evidence>
<feature type="domain" description="Arginosuccinate synthase-like N-terminal" evidence="10">
    <location>
        <begin position="8"/>
        <end position="171"/>
    </location>
</feature>
<dbReference type="PANTHER" id="PTHR11587:SF2">
    <property type="entry name" value="ARGININOSUCCINATE SYNTHASE"/>
    <property type="match status" value="1"/>
</dbReference>
<keyword evidence="8 9" id="KW-0067">ATP-binding</keyword>
<feature type="binding site" evidence="9">
    <location>
        <position position="190"/>
    </location>
    <ligand>
        <name>L-citrulline</name>
        <dbReference type="ChEBI" id="CHEBI:57743"/>
    </ligand>
</feature>
<sequence length="404" mass="45474">MKDKNIKKIVLAYSGGLDTSVIIPWLKENYSSCEIIAFVADVGQSYSSLYNIETKAMQSGASSCYIVDLKDDFVKNYIYPVLQTGAIYEGNYLMGTSMARPIIAKAQIDLAIKLNADAVCHGATGKGNDQVRFEITYAALAPQLKVIAPWREWKLRSRESLIYYLKEKGIPNDISIKKIYSRDENAWHISTEGGLLEDTYNVTNKDCWVWTTDPSEAPNEPEQVTLNIKKGEITAINKKELSPLQCLKTLNIIGSKHGIGRIDIIENRLIGIKSRGCYETPGGTIMFKALRALEQLVLDRESFKWREQLGHEMSYLVYDGRWFTPLRESVQAAAKVLSEQLTGEVVMSLYKGNAIAIQKTSVNTLYSKDYSTFEEDDVYDHTHADGFIKLFSLSSKIRALKKAK</sequence>
<keyword evidence="13" id="KW-1185">Reference proteome</keyword>
<feature type="binding site" evidence="9">
    <location>
        <position position="128"/>
    </location>
    <ligand>
        <name>L-aspartate</name>
        <dbReference type="ChEBI" id="CHEBI:29991"/>
    </ligand>
</feature>
<feature type="binding site" evidence="9">
    <location>
        <position position="92"/>
    </location>
    <ligand>
        <name>L-citrulline</name>
        <dbReference type="ChEBI" id="CHEBI:57743"/>
    </ligand>
</feature>
<feature type="binding site" evidence="9">
    <location>
        <position position="97"/>
    </location>
    <ligand>
        <name>L-citrulline</name>
        <dbReference type="ChEBI" id="CHEBI:57743"/>
    </ligand>
</feature>
<dbReference type="HAMAP" id="MF_00005">
    <property type="entry name" value="Arg_succ_synth_type1"/>
    <property type="match status" value="1"/>
</dbReference>
<dbReference type="GO" id="GO:0006526">
    <property type="term" value="P:L-arginine biosynthetic process"/>
    <property type="evidence" value="ECO:0007669"/>
    <property type="project" value="UniProtKB-UniRule"/>
</dbReference>
<feature type="domain" description="Arginosuccinate synthase C-terminal" evidence="11">
    <location>
        <begin position="180"/>
        <end position="397"/>
    </location>
</feature>
<evidence type="ECO:0000259" key="10">
    <source>
        <dbReference type="Pfam" id="PF00764"/>
    </source>
</evidence>
<dbReference type="EC" id="6.3.4.5" evidence="3 9"/>
<dbReference type="FunFam" id="3.90.1260.10:FF:000007">
    <property type="entry name" value="Argininosuccinate synthase"/>
    <property type="match status" value="1"/>
</dbReference>
<evidence type="ECO:0000259" key="11">
    <source>
        <dbReference type="Pfam" id="PF20979"/>
    </source>
</evidence>
<dbReference type="AlphaFoldDB" id="A0A2P5SX87"/>
<evidence type="ECO:0000256" key="8">
    <source>
        <dbReference type="ARBA" id="ARBA00022840"/>
    </source>
</evidence>
<dbReference type="InterPro" id="IPR048268">
    <property type="entry name" value="Arginosuc_syn_C"/>
</dbReference>
<evidence type="ECO:0000256" key="5">
    <source>
        <dbReference type="ARBA" id="ARBA00022598"/>
    </source>
</evidence>
<dbReference type="PROSITE" id="PS00565">
    <property type="entry name" value="ARGININOSUCCIN_SYN_2"/>
    <property type="match status" value="1"/>
</dbReference>
<dbReference type="Gene3D" id="1.20.5.470">
    <property type="entry name" value="Single helix bin"/>
    <property type="match status" value="1"/>
</dbReference>
<protein>
    <recommendedName>
        <fullName evidence="3 9">Argininosuccinate synthase</fullName>
        <ecNumber evidence="3 9">6.3.4.5</ecNumber>
    </recommendedName>
    <alternativeName>
        <fullName evidence="9">Citrulline--aspartate ligase</fullName>
    </alternativeName>
</protein>
<dbReference type="GO" id="GO:0000050">
    <property type="term" value="P:urea cycle"/>
    <property type="evidence" value="ECO:0007669"/>
    <property type="project" value="TreeGrafter"/>
</dbReference>
<dbReference type="OrthoDB" id="9801641at2"/>
<evidence type="ECO:0000256" key="9">
    <source>
        <dbReference type="HAMAP-Rule" id="MF_00005"/>
    </source>
</evidence>
<comment type="catalytic activity">
    <reaction evidence="9">
        <text>L-citrulline + L-aspartate + ATP = 2-(N(omega)-L-arginino)succinate + AMP + diphosphate + H(+)</text>
        <dbReference type="Rhea" id="RHEA:10932"/>
        <dbReference type="ChEBI" id="CHEBI:15378"/>
        <dbReference type="ChEBI" id="CHEBI:29991"/>
        <dbReference type="ChEBI" id="CHEBI:30616"/>
        <dbReference type="ChEBI" id="CHEBI:33019"/>
        <dbReference type="ChEBI" id="CHEBI:57472"/>
        <dbReference type="ChEBI" id="CHEBI:57743"/>
        <dbReference type="ChEBI" id="CHEBI:456215"/>
        <dbReference type="EC" id="6.3.4.5"/>
    </reaction>
</comment>
<dbReference type="GO" id="GO:0005737">
    <property type="term" value="C:cytoplasm"/>
    <property type="evidence" value="ECO:0007669"/>
    <property type="project" value="UniProtKB-SubCell"/>
</dbReference>
<comment type="caution">
    <text evidence="12">The sequence shown here is derived from an EMBL/GenBank/DDBJ whole genome shotgun (WGS) entry which is preliminary data.</text>
</comment>
<feature type="binding site" evidence="9">
    <location>
        <position position="132"/>
    </location>
    <ligand>
        <name>L-citrulline</name>
        <dbReference type="ChEBI" id="CHEBI:57743"/>
    </ligand>
</feature>
<feature type="binding site" evidence="9">
    <location>
        <position position="40"/>
    </location>
    <ligand>
        <name>ATP</name>
        <dbReference type="ChEBI" id="CHEBI:30616"/>
    </ligand>
</feature>
<dbReference type="SUPFAM" id="SSF52402">
    <property type="entry name" value="Adenine nucleotide alpha hydrolases-like"/>
    <property type="match status" value="1"/>
</dbReference>
<feature type="binding site" evidence="9">
    <location>
        <begin position="12"/>
        <end position="20"/>
    </location>
    <ligand>
        <name>ATP</name>
        <dbReference type="ChEBI" id="CHEBI:30616"/>
    </ligand>
</feature>
<feature type="binding site" evidence="9">
    <location>
        <position position="278"/>
    </location>
    <ligand>
        <name>L-citrulline</name>
        <dbReference type="ChEBI" id="CHEBI:57743"/>
    </ligand>
</feature>
<feature type="binding site" evidence="9">
    <location>
        <position position="266"/>
    </location>
    <ligand>
        <name>L-citrulline</name>
        <dbReference type="ChEBI" id="CHEBI:57743"/>
    </ligand>
</feature>
<dbReference type="RefSeq" id="WP_136130086.1">
    <property type="nucleotide sequence ID" value="NZ_PDKU01000001.1"/>
</dbReference>
<dbReference type="GO" id="GO:0000053">
    <property type="term" value="P:argininosuccinate metabolic process"/>
    <property type="evidence" value="ECO:0007669"/>
    <property type="project" value="TreeGrafter"/>
</dbReference>
<dbReference type="Gene3D" id="3.90.1260.10">
    <property type="entry name" value="Argininosuccinate synthetase, chain A, domain 2"/>
    <property type="match status" value="1"/>
</dbReference>